<dbReference type="AlphaFoldDB" id="A0A6L7G3W8"/>
<dbReference type="Gene3D" id="3.40.50.1820">
    <property type="entry name" value="alpha/beta hydrolase"/>
    <property type="match status" value="1"/>
</dbReference>
<evidence type="ECO:0000313" key="4">
    <source>
        <dbReference type="Proteomes" id="UP000477911"/>
    </source>
</evidence>
<feature type="signal peptide" evidence="1">
    <location>
        <begin position="1"/>
        <end position="25"/>
    </location>
</feature>
<keyword evidence="3" id="KW-0378">Hydrolase</keyword>
<feature type="chain" id="PRO_5027117533" evidence="1">
    <location>
        <begin position="26"/>
        <end position="293"/>
    </location>
</feature>
<evidence type="ECO:0000256" key="1">
    <source>
        <dbReference type="SAM" id="SignalP"/>
    </source>
</evidence>
<dbReference type="Pfam" id="PF12697">
    <property type="entry name" value="Abhydrolase_6"/>
    <property type="match status" value="1"/>
</dbReference>
<comment type="caution">
    <text evidence="3">The sequence shown here is derived from an EMBL/GenBank/DDBJ whole genome shotgun (WGS) entry which is preliminary data.</text>
</comment>
<accession>A0A6L7G3W8</accession>
<sequence length="293" mass="32629">MPRLLPLLLLVLLQACSSLPGPDQAGQFPIARSREVPDKVDRALVLIPGAFASVDIFRPAVEWHLPRTEVVAYRFPGMDQLPLDHQVEIRGSARLIADYVNALNVQHVDIIGYSTGGPIAIETVERLNAPDIRVALVSSATSFPGPLLSTLRGTLDFWRASLRSHFAGQNATLTENYRTLLYGEDHYSDPTRAEESEALADKQRATMIRPSLKETMAQTASLLRWRLEPDPDLHGARIRLFHGSDDPVFPLPEARKFASRLHADGIRVYEGQGHLLYVTSGSLFDDIRDFFGR</sequence>
<evidence type="ECO:0000259" key="2">
    <source>
        <dbReference type="Pfam" id="PF12697"/>
    </source>
</evidence>
<dbReference type="PROSITE" id="PS51257">
    <property type="entry name" value="PROKAR_LIPOPROTEIN"/>
    <property type="match status" value="1"/>
</dbReference>
<dbReference type="SUPFAM" id="SSF53474">
    <property type="entry name" value="alpha/beta-Hydrolases"/>
    <property type="match status" value="1"/>
</dbReference>
<dbReference type="InterPro" id="IPR029058">
    <property type="entry name" value="AB_hydrolase_fold"/>
</dbReference>
<dbReference type="InterPro" id="IPR000073">
    <property type="entry name" value="AB_hydrolase_1"/>
</dbReference>
<organism evidence="3 4">
    <name type="scientific">Pseudooceanicola albus</name>
    <dbReference type="NCBI Taxonomy" id="2692189"/>
    <lineage>
        <taxon>Bacteria</taxon>
        <taxon>Pseudomonadati</taxon>
        <taxon>Pseudomonadota</taxon>
        <taxon>Alphaproteobacteria</taxon>
        <taxon>Rhodobacterales</taxon>
        <taxon>Paracoccaceae</taxon>
        <taxon>Pseudooceanicola</taxon>
    </lineage>
</organism>
<reference evidence="3 4" key="1">
    <citation type="submission" date="2019-12" db="EMBL/GenBank/DDBJ databases">
        <authorList>
            <person name="Li M."/>
        </authorList>
    </citation>
    <scope>NUCLEOTIDE SEQUENCE [LARGE SCALE GENOMIC DNA]</scope>
    <source>
        <strain evidence="3 4">GBMRC 2024</strain>
    </source>
</reference>
<evidence type="ECO:0000313" key="3">
    <source>
        <dbReference type="EMBL" id="MXN18372.1"/>
    </source>
</evidence>
<proteinExistence type="predicted"/>
<protein>
    <submittedName>
        <fullName evidence="3">Alpha/beta hydrolase</fullName>
    </submittedName>
</protein>
<dbReference type="EMBL" id="WUMU01000012">
    <property type="protein sequence ID" value="MXN18372.1"/>
    <property type="molecule type" value="Genomic_DNA"/>
</dbReference>
<gene>
    <name evidence="3" type="ORF">GR170_11045</name>
</gene>
<keyword evidence="1" id="KW-0732">Signal</keyword>
<dbReference type="GO" id="GO:0016787">
    <property type="term" value="F:hydrolase activity"/>
    <property type="evidence" value="ECO:0007669"/>
    <property type="project" value="UniProtKB-KW"/>
</dbReference>
<feature type="domain" description="AB hydrolase-1" evidence="2">
    <location>
        <begin position="44"/>
        <end position="278"/>
    </location>
</feature>
<dbReference type="Proteomes" id="UP000477911">
    <property type="component" value="Unassembled WGS sequence"/>
</dbReference>
<name>A0A6L7G3W8_9RHOB</name>
<keyword evidence="4" id="KW-1185">Reference proteome</keyword>